<dbReference type="PROSITE" id="PS50871">
    <property type="entry name" value="C1Q"/>
    <property type="match status" value="1"/>
</dbReference>
<evidence type="ECO:0000313" key="5">
    <source>
        <dbReference type="EMBL" id="CAC5404596.1"/>
    </source>
</evidence>
<dbReference type="OrthoDB" id="6047577at2759"/>
<evidence type="ECO:0000256" key="3">
    <source>
        <dbReference type="SAM" id="SignalP"/>
    </source>
</evidence>
<dbReference type="SUPFAM" id="SSF49842">
    <property type="entry name" value="TNF-like"/>
    <property type="match status" value="1"/>
</dbReference>
<dbReference type="InterPro" id="IPR001073">
    <property type="entry name" value="C1q_dom"/>
</dbReference>
<dbReference type="Gene3D" id="2.60.120.40">
    <property type="match status" value="1"/>
</dbReference>
<reference evidence="5 6" key="1">
    <citation type="submission" date="2020-06" db="EMBL/GenBank/DDBJ databases">
        <authorList>
            <person name="Li R."/>
            <person name="Bekaert M."/>
        </authorList>
    </citation>
    <scope>NUCLEOTIDE SEQUENCE [LARGE SCALE GENOMIC DNA]</scope>
    <source>
        <strain evidence="6">wild</strain>
    </source>
</reference>
<proteinExistence type="predicted"/>
<protein>
    <submittedName>
        <fullName evidence="5">COL8A</fullName>
    </submittedName>
</protein>
<evidence type="ECO:0000256" key="2">
    <source>
        <dbReference type="ARBA" id="ARBA00022525"/>
    </source>
</evidence>
<dbReference type="EMBL" id="CACVKT020006975">
    <property type="protein sequence ID" value="CAC5404596.1"/>
    <property type="molecule type" value="Genomic_DNA"/>
</dbReference>
<organism evidence="5 6">
    <name type="scientific">Mytilus coruscus</name>
    <name type="common">Sea mussel</name>
    <dbReference type="NCBI Taxonomy" id="42192"/>
    <lineage>
        <taxon>Eukaryota</taxon>
        <taxon>Metazoa</taxon>
        <taxon>Spiralia</taxon>
        <taxon>Lophotrochozoa</taxon>
        <taxon>Mollusca</taxon>
        <taxon>Bivalvia</taxon>
        <taxon>Autobranchia</taxon>
        <taxon>Pteriomorphia</taxon>
        <taxon>Mytilida</taxon>
        <taxon>Mytiloidea</taxon>
        <taxon>Mytilidae</taxon>
        <taxon>Mytilinae</taxon>
        <taxon>Mytilus</taxon>
    </lineage>
</organism>
<dbReference type="Proteomes" id="UP000507470">
    <property type="component" value="Unassembled WGS sequence"/>
</dbReference>
<dbReference type="GO" id="GO:0005581">
    <property type="term" value="C:collagen trimer"/>
    <property type="evidence" value="ECO:0007669"/>
    <property type="project" value="UniProtKB-KW"/>
</dbReference>
<keyword evidence="6" id="KW-1185">Reference proteome</keyword>
<feature type="chain" id="PRO_5026772040" evidence="3">
    <location>
        <begin position="24"/>
        <end position="190"/>
    </location>
</feature>
<sequence>MFILQHLPIICLVLSGQICVVTSSCNAKLENSLFDDLIGMMLKLKGTENGGQGNKFTQKDTPAFTAYRNSVQTASANDIVKFDKLWTNTMNVYDVTTGVFTAPMPGLYHFSAVVMSVSGKDLFLHLWHNDTKTAGSYTQGDGYKTGNFDVVFNLKKGDRIYIKCTSCNNGHKIYSDSNNYSTFSGYLIAK</sequence>
<accession>A0A6J8D9E2</accession>
<dbReference type="Pfam" id="PF00386">
    <property type="entry name" value="C1q"/>
    <property type="match status" value="1"/>
</dbReference>
<dbReference type="AlphaFoldDB" id="A0A6J8D9E2"/>
<gene>
    <name evidence="5" type="ORF">MCOR_38362</name>
</gene>
<keyword evidence="3" id="KW-0732">Signal</keyword>
<evidence type="ECO:0000256" key="1">
    <source>
        <dbReference type="ARBA" id="ARBA00004613"/>
    </source>
</evidence>
<dbReference type="PANTHER" id="PTHR15427">
    <property type="entry name" value="EMILIN ELASTIN MICROFIBRIL INTERFACE-LOCATED PROTEIN ELASTIN MICROFIBRIL INTERFACER"/>
    <property type="match status" value="1"/>
</dbReference>
<feature type="domain" description="C1q" evidence="4">
    <location>
        <begin position="57"/>
        <end position="190"/>
    </location>
</feature>
<feature type="signal peptide" evidence="3">
    <location>
        <begin position="1"/>
        <end position="23"/>
    </location>
</feature>
<name>A0A6J8D9E2_MYTCO</name>
<dbReference type="PANTHER" id="PTHR15427:SF33">
    <property type="entry name" value="COLLAGEN IV NC1 DOMAIN-CONTAINING PROTEIN"/>
    <property type="match status" value="1"/>
</dbReference>
<dbReference type="SMART" id="SM00110">
    <property type="entry name" value="C1Q"/>
    <property type="match status" value="1"/>
</dbReference>
<comment type="subcellular location">
    <subcellularLocation>
        <location evidence="1">Secreted</location>
    </subcellularLocation>
</comment>
<keyword evidence="2" id="KW-0964">Secreted</keyword>
<evidence type="ECO:0000259" key="4">
    <source>
        <dbReference type="PROSITE" id="PS50871"/>
    </source>
</evidence>
<dbReference type="InterPro" id="IPR050392">
    <property type="entry name" value="Collagen/C1q_domain"/>
</dbReference>
<dbReference type="InterPro" id="IPR008983">
    <property type="entry name" value="Tumour_necrosis_fac-like_dom"/>
</dbReference>
<dbReference type="PRINTS" id="PR00007">
    <property type="entry name" value="COMPLEMNTC1Q"/>
</dbReference>
<evidence type="ECO:0000313" key="6">
    <source>
        <dbReference type="Proteomes" id="UP000507470"/>
    </source>
</evidence>